<dbReference type="InterPro" id="IPR037138">
    <property type="entry name" value="His_deacetylse_dom_sf"/>
</dbReference>
<dbReference type="Pfam" id="PF00850">
    <property type="entry name" value="Hist_deacetyl"/>
    <property type="match status" value="1"/>
</dbReference>
<evidence type="ECO:0000313" key="4">
    <source>
        <dbReference type="EMBL" id="GHG64523.1"/>
    </source>
</evidence>
<dbReference type="InterPro" id="IPR044150">
    <property type="entry name" value="HDAC_classIV"/>
</dbReference>
<dbReference type="InterPro" id="IPR023696">
    <property type="entry name" value="Ureohydrolase_dom_sf"/>
</dbReference>
<reference evidence="5" key="1">
    <citation type="journal article" date="2019" name="Int. J. Syst. Evol. Microbiol.">
        <title>The Global Catalogue of Microorganisms (GCM) 10K type strain sequencing project: providing services to taxonomists for standard genome sequencing and annotation.</title>
        <authorList>
            <consortium name="The Broad Institute Genomics Platform"/>
            <consortium name="The Broad Institute Genome Sequencing Center for Infectious Disease"/>
            <person name="Wu L."/>
            <person name="Ma J."/>
        </authorList>
    </citation>
    <scope>NUCLEOTIDE SEQUENCE [LARGE SCALE GENOMIC DNA]</scope>
    <source>
        <strain evidence="5">CGMCC 1.7003</strain>
    </source>
</reference>
<evidence type="ECO:0000259" key="3">
    <source>
        <dbReference type="Pfam" id="PF00850"/>
    </source>
</evidence>
<evidence type="ECO:0000256" key="1">
    <source>
        <dbReference type="ARBA" id="ARBA00005947"/>
    </source>
</evidence>
<proteinExistence type="inferred from homology"/>
<dbReference type="SUPFAM" id="SSF52768">
    <property type="entry name" value="Arginase/deacetylase"/>
    <property type="match status" value="1"/>
</dbReference>
<dbReference type="RefSeq" id="WP_189431118.1">
    <property type="nucleotide sequence ID" value="NZ_BNAO01000002.1"/>
</dbReference>
<dbReference type="Gene3D" id="3.40.800.20">
    <property type="entry name" value="Histone deacetylase domain"/>
    <property type="match status" value="1"/>
</dbReference>
<dbReference type="PANTHER" id="PTHR10625">
    <property type="entry name" value="HISTONE DEACETYLASE HDAC1-RELATED"/>
    <property type="match status" value="1"/>
</dbReference>
<sequence>MNPALPPLVYHSCYSELALPANHRYPIGKYRTLYQALLALGVPANHFSLPSPVMAEELCAVHCPEYVNALCQGSIDAKAMRRIGFPWSEQLIQRSLTSLGGTLKTAELALTQGLAVHLSGGYHHAFHAEGSGFCLFNDLAFTAYTLQQRGIGPILIFDLDVHQGDGTAQIFSHNKQIITASIHCEKNFPARKQNSDWDIGVSTDCTDNLYLEAVAQSLNSLLNWYQPEFVIYDAGVDIHQDDDLGLLQLTTHTIAERDRLVLESCQQRKIPVAAVIGGGYQRDLAALTAVHLQLFKAAFNLNGSGLGGKIKT</sequence>
<dbReference type="PANTHER" id="PTHR10625:SF19">
    <property type="entry name" value="HISTONE DEACETYLASE 12"/>
    <property type="match status" value="1"/>
</dbReference>
<evidence type="ECO:0000256" key="2">
    <source>
        <dbReference type="ARBA" id="ARBA00022801"/>
    </source>
</evidence>
<protein>
    <submittedName>
        <fullName evidence="4">Histone deacetylase</fullName>
    </submittedName>
</protein>
<dbReference type="Proteomes" id="UP000659697">
    <property type="component" value="Unassembled WGS sequence"/>
</dbReference>
<feature type="domain" description="Histone deacetylase" evidence="3">
    <location>
        <begin position="28"/>
        <end position="286"/>
    </location>
</feature>
<dbReference type="InterPro" id="IPR023801">
    <property type="entry name" value="His_deacetylse_dom"/>
</dbReference>
<comment type="caution">
    <text evidence="4">The sequence shown here is derived from an EMBL/GenBank/DDBJ whole genome shotgun (WGS) entry which is preliminary data.</text>
</comment>
<accession>A0ABQ3KVQ5</accession>
<evidence type="ECO:0000313" key="5">
    <source>
        <dbReference type="Proteomes" id="UP000659697"/>
    </source>
</evidence>
<comment type="similarity">
    <text evidence="1">Belongs to the histone deacetylase family.</text>
</comment>
<organism evidence="4 5">
    <name type="scientific">Alishewanella longhuensis</name>
    <dbReference type="NCBI Taxonomy" id="1091037"/>
    <lineage>
        <taxon>Bacteria</taxon>
        <taxon>Pseudomonadati</taxon>
        <taxon>Pseudomonadota</taxon>
        <taxon>Gammaproteobacteria</taxon>
        <taxon>Alteromonadales</taxon>
        <taxon>Alteromonadaceae</taxon>
        <taxon>Alishewanella</taxon>
    </lineage>
</organism>
<keyword evidence="5" id="KW-1185">Reference proteome</keyword>
<name>A0ABQ3KVQ5_9ALTE</name>
<gene>
    <name evidence="4" type="ORF">GCM10010919_11130</name>
</gene>
<dbReference type="InterPro" id="IPR000286">
    <property type="entry name" value="HDACs"/>
</dbReference>
<dbReference type="EMBL" id="BNAO01000002">
    <property type="protein sequence ID" value="GHG64523.1"/>
    <property type="molecule type" value="Genomic_DNA"/>
</dbReference>
<dbReference type="CDD" id="cd09993">
    <property type="entry name" value="HDAC_classIV"/>
    <property type="match status" value="1"/>
</dbReference>
<keyword evidence="2" id="KW-0378">Hydrolase</keyword>
<dbReference type="PRINTS" id="PR01270">
    <property type="entry name" value="HDASUPER"/>
</dbReference>